<evidence type="ECO:0000256" key="11">
    <source>
        <dbReference type="SAM" id="Phobius"/>
    </source>
</evidence>
<evidence type="ECO:0000256" key="4">
    <source>
        <dbReference type="ARBA" id="ARBA00022692"/>
    </source>
</evidence>
<dbReference type="InterPro" id="IPR044751">
    <property type="entry name" value="Ion_transp-like_CBS"/>
</dbReference>
<dbReference type="InterPro" id="IPR046342">
    <property type="entry name" value="CBS_dom_sf"/>
</dbReference>
<comment type="subcellular location">
    <subcellularLocation>
        <location evidence="1">Cell membrane</location>
        <topology evidence="1">Multi-pass membrane protein</topology>
    </subcellularLocation>
</comment>
<dbReference type="PANTHER" id="PTHR43099">
    <property type="entry name" value="UPF0053 PROTEIN YRKA"/>
    <property type="match status" value="1"/>
</dbReference>
<dbReference type="Pfam" id="PF00571">
    <property type="entry name" value="CBS"/>
    <property type="match status" value="1"/>
</dbReference>
<evidence type="ECO:0000256" key="8">
    <source>
        <dbReference type="ARBA" id="ARBA00023136"/>
    </source>
</evidence>
<evidence type="ECO:0000259" key="12">
    <source>
        <dbReference type="PROSITE" id="PS51371"/>
    </source>
</evidence>
<evidence type="ECO:0000256" key="3">
    <source>
        <dbReference type="ARBA" id="ARBA00022475"/>
    </source>
</evidence>
<keyword evidence="15" id="KW-1185">Reference proteome</keyword>
<dbReference type="Proteomes" id="UP000182983">
    <property type="component" value="Unassembled WGS sequence"/>
</dbReference>
<dbReference type="SUPFAM" id="SSF56176">
    <property type="entry name" value="FAD-binding/transporter-associated domain-like"/>
    <property type="match status" value="1"/>
</dbReference>
<keyword evidence="7 9" id="KW-0129">CBS domain</keyword>
<name>A0A1H6H4X3_MAGFU</name>
<evidence type="ECO:0000256" key="6">
    <source>
        <dbReference type="ARBA" id="ARBA00022989"/>
    </source>
</evidence>
<dbReference type="InterPro" id="IPR000644">
    <property type="entry name" value="CBS_dom"/>
</dbReference>
<organism evidence="14 15">
    <name type="scientific">Magnetospirillum fulvum</name>
    <name type="common">Rhodospirillum fulvum</name>
    <dbReference type="NCBI Taxonomy" id="1082"/>
    <lineage>
        <taxon>Bacteria</taxon>
        <taxon>Pseudomonadati</taxon>
        <taxon>Pseudomonadota</taxon>
        <taxon>Alphaproteobacteria</taxon>
        <taxon>Rhodospirillales</taxon>
        <taxon>Rhodospirillaceae</taxon>
        <taxon>Magnetospirillum</taxon>
    </lineage>
</organism>
<dbReference type="AlphaFoldDB" id="A0A1H6H4X3"/>
<evidence type="ECO:0000256" key="10">
    <source>
        <dbReference type="PROSITE-ProRule" id="PRU01193"/>
    </source>
</evidence>
<evidence type="ECO:0000256" key="2">
    <source>
        <dbReference type="ARBA" id="ARBA00006446"/>
    </source>
</evidence>
<gene>
    <name evidence="14" type="ORF">SAMN04244559_01021</name>
</gene>
<proteinExistence type="inferred from homology"/>
<feature type="transmembrane region" description="Helical" evidence="11">
    <location>
        <begin position="135"/>
        <end position="157"/>
    </location>
</feature>
<dbReference type="PROSITE" id="PS51846">
    <property type="entry name" value="CNNM"/>
    <property type="match status" value="1"/>
</dbReference>
<protein>
    <submittedName>
        <fullName evidence="14">Putative hemolysin</fullName>
    </submittedName>
</protein>
<keyword evidence="3" id="KW-1003">Cell membrane</keyword>
<evidence type="ECO:0000256" key="7">
    <source>
        <dbReference type="ARBA" id="ARBA00023122"/>
    </source>
</evidence>
<evidence type="ECO:0000256" key="5">
    <source>
        <dbReference type="ARBA" id="ARBA00022737"/>
    </source>
</evidence>
<evidence type="ECO:0000313" key="14">
    <source>
        <dbReference type="EMBL" id="SEH30927.1"/>
    </source>
</evidence>
<feature type="domain" description="CNNM transmembrane" evidence="13">
    <location>
        <begin position="1"/>
        <end position="200"/>
    </location>
</feature>
<evidence type="ECO:0000259" key="13">
    <source>
        <dbReference type="PROSITE" id="PS51846"/>
    </source>
</evidence>
<evidence type="ECO:0000313" key="15">
    <source>
        <dbReference type="Proteomes" id="UP000182983"/>
    </source>
</evidence>
<keyword evidence="6 10" id="KW-1133">Transmembrane helix</keyword>
<dbReference type="SUPFAM" id="SSF54631">
    <property type="entry name" value="CBS-domain pair"/>
    <property type="match status" value="1"/>
</dbReference>
<dbReference type="InterPro" id="IPR002550">
    <property type="entry name" value="CNNM"/>
</dbReference>
<dbReference type="InterPro" id="IPR051676">
    <property type="entry name" value="UPF0053_domain"/>
</dbReference>
<dbReference type="CDD" id="cd04590">
    <property type="entry name" value="CBS_pair_CorC_HlyC_assoc"/>
    <property type="match status" value="1"/>
</dbReference>
<dbReference type="PROSITE" id="PS51371">
    <property type="entry name" value="CBS"/>
    <property type="match status" value="1"/>
</dbReference>
<dbReference type="Pfam" id="PF01595">
    <property type="entry name" value="CNNM"/>
    <property type="match status" value="1"/>
</dbReference>
<dbReference type="SMART" id="SM01091">
    <property type="entry name" value="CorC_HlyC"/>
    <property type="match status" value="1"/>
</dbReference>
<dbReference type="InterPro" id="IPR005170">
    <property type="entry name" value="Transptr-assoc_dom"/>
</dbReference>
<feature type="transmembrane region" description="Helical" evidence="11">
    <location>
        <begin position="102"/>
        <end position="123"/>
    </location>
</feature>
<sequence>MSLAFEIAVIVFLVLLNGAFAMSEMAIVSSRRQRLASRAAEGSRGAALALRLADDPGRFLSCVQIGITLVGILAGTYSGATLAGHLALWLAEFPMLAPVADALSITVVVSLITYASLIVGELVPKRIALSNPERIAALVAPTMMLMATIASPVVWLLEGSTRLALRLLGVSGANAATVTQEEVREMVAEGTEAGVIDPREQEMISGVLRFGDRRARAIMTPRGEVVWIDLEWEPKRIEAIVRESPHSRFPAYRGTLDDVVGVIQAKDLLDGFMSGSGFDPVAAVRPIEVVPDTAPALQVLDVLKRSRIHMALVVDEYGEAEGIVTATDILLSVLGTLAEHGEDYEGRITRREDGSWLLDGDVAVDMAAERTGCRVMSGGESDFTTVAGFVLWRLRAIPEAGDHFIDNGWRFEVIDMDGRRIDKVLLARVGAEEGDPG</sequence>
<dbReference type="InterPro" id="IPR016169">
    <property type="entry name" value="FAD-bd_PCMH_sub2"/>
</dbReference>
<comment type="similarity">
    <text evidence="2">Belongs to the UPF0053 family. Hemolysin C subfamily.</text>
</comment>
<feature type="transmembrane region" description="Helical" evidence="11">
    <location>
        <begin position="6"/>
        <end position="28"/>
    </location>
</feature>
<dbReference type="RefSeq" id="WP_074766193.1">
    <property type="nucleotide sequence ID" value="NZ_FNWO01000003.1"/>
</dbReference>
<evidence type="ECO:0000256" key="9">
    <source>
        <dbReference type="PROSITE-ProRule" id="PRU00703"/>
    </source>
</evidence>
<accession>A0A1H6H4X3</accession>
<dbReference type="GO" id="GO:0005886">
    <property type="term" value="C:plasma membrane"/>
    <property type="evidence" value="ECO:0007669"/>
    <property type="project" value="UniProtKB-SubCell"/>
</dbReference>
<keyword evidence="5" id="KW-0677">Repeat</keyword>
<dbReference type="EMBL" id="FNWO01000003">
    <property type="protein sequence ID" value="SEH30927.1"/>
    <property type="molecule type" value="Genomic_DNA"/>
</dbReference>
<dbReference type="PANTHER" id="PTHR43099:SF5">
    <property type="entry name" value="HLYC_CORC FAMILY TRANSPORTER"/>
    <property type="match status" value="1"/>
</dbReference>
<dbReference type="SMART" id="SM00116">
    <property type="entry name" value="CBS"/>
    <property type="match status" value="1"/>
</dbReference>
<dbReference type="GO" id="GO:0050660">
    <property type="term" value="F:flavin adenine dinucleotide binding"/>
    <property type="evidence" value="ECO:0007669"/>
    <property type="project" value="InterPro"/>
</dbReference>
<keyword evidence="4 10" id="KW-0812">Transmembrane</keyword>
<dbReference type="OrthoDB" id="9805314at2"/>
<dbReference type="Pfam" id="PF03471">
    <property type="entry name" value="CorC_HlyC"/>
    <property type="match status" value="1"/>
</dbReference>
<reference evidence="15" key="1">
    <citation type="submission" date="2016-10" db="EMBL/GenBank/DDBJ databases">
        <authorList>
            <person name="Varghese N."/>
            <person name="Submissions S."/>
        </authorList>
    </citation>
    <scope>NUCLEOTIDE SEQUENCE [LARGE SCALE GENOMIC DNA]</scope>
    <source>
        <strain evidence="15">DSM 13234</strain>
    </source>
</reference>
<dbReference type="Gene3D" id="3.10.580.10">
    <property type="entry name" value="CBS-domain"/>
    <property type="match status" value="1"/>
</dbReference>
<dbReference type="InterPro" id="IPR036318">
    <property type="entry name" value="FAD-bd_PCMH-like_sf"/>
</dbReference>
<feature type="domain" description="CBS" evidence="12">
    <location>
        <begin position="283"/>
        <end position="339"/>
    </location>
</feature>
<feature type="transmembrane region" description="Helical" evidence="11">
    <location>
        <begin position="67"/>
        <end position="90"/>
    </location>
</feature>
<dbReference type="Gene3D" id="3.30.465.10">
    <property type="match status" value="1"/>
</dbReference>
<evidence type="ECO:0000256" key="1">
    <source>
        <dbReference type="ARBA" id="ARBA00004651"/>
    </source>
</evidence>
<keyword evidence="8 10" id="KW-0472">Membrane</keyword>